<protein>
    <submittedName>
        <fullName evidence="3">Uncharacterized protein</fullName>
    </submittedName>
</protein>
<dbReference type="AlphaFoldDB" id="A0A5C6CUW1"/>
<organism evidence="3 4">
    <name type="scientific">Bythopirellula polymerisocia</name>
    <dbReference type="NCBI Taxonomy" id="2528003"/>
    <lineage>
        <taxon>Bacteria</taxon>
        <taxon>Pseudomonadati</taxon>
        <taxon>Planctomycetota</taxon>
        <taxon>Planctomycetia</taxon>
        <taxon>Pirellulales</taxon>
        <taxon>Lacipirellulaceae</taxon>
        <taxon>Bythopirellula</taxon>
    </lineage>
</organism>
<feature type="signal peptide" evidence="2">
    <location>
        <begin position="1"/>
        <end position="24"/>
    </location>
</feature>
<proteinExistence type="predicted"/>
<evidence type="ECO:0000313" key="4">
    <source>
        <dbReference type="Proteomes" id="UP000318437"/>
    </source>
</evidence>
<dbReference type="Proteomes" id="UP000318437">
    <property type="component" value="Unassembled WGS sequence"/>
</dbReference>
<accession>A0A5C6CUW1</accession>
<feature type="chain" id="PRO_5022660769" evidence="2">
    <location>
        <begin position="25"/>
        <end position="150"/>
    </location>
</feature>
<feature type="region of interest" description="Disordered" evidence="1">
    <location>
        <begin position="103"/>
        <end position="122"/>
    </location>
</feature>
<keyword evidence="4" id="KW-1185">Reference proteome</keyword>
<reference evidence="3 4" key="1">
    <citation type="submission" date="2019-02" db="EMBL/GenBank/DDBJ databases">
        <title>Deep-cultivation of Planctomycetes and their phenomic and genomic characterization uncovers novel biology.</title>
        <authorList>
            <person name="Wiegand S."/>
            <person name="Jogler M."/>
            <person name="Boedeker C."/>
            <person name="Pinto D."/>
            <person name="Vollmers J."/>
            <person name="Rivas-Marin E."/>
            <person name="Kohn T."/>
            <person name="Peeters S.H."/>
            <person name="Heuer A."/>
            <person name="Rast P."/>
            <person name="Oberbeckmann S."/>
            <person name="Bunk B."/>
            <person name="Jeske O."/>
            <person name="Meyerdierks A."/>
            <person name="Storesund J.E."/>
            <person name="Kallscheuer N."/>
            <person name="Luecker S."/>
            <person name="Lage O.M."/>
            <person name="Pohl T."/>
            <person name="Merkel B.J."/>
            <person name="Hornburger P."/>
            <person name="Mueller R.-W."/>
            <person name="Bruemmer F."/>
            <person name="Labrenz M."/>
            <person name="Spormann A.M."/>
            <person name="Op Den Camp H."/>
            <person name="Overmann J."/>
            <person name="Amann R."/>
            <person name="Jetten M.S.M."/>
            <person name="Mascher T."/>
            <person name="Medema M.H."/>
            <person name="Devos D.P."/>
            <person name="Kaster A.-K."/>
            <person name="Ovreas L."/>
            <person name="Rohde M."/>
            <person name="Galperin M.Y."/>
            <person name="Jogler C."/>
        </authorList>
    </citation>
    <scope>NUCLEOTIDE SEQUENCE [LARGE SCALE GENOMIC DNA]</scope>
    <source>
        <strain evidence="3 4">Pla144</strain>
    </source>
</reference>
<sequence precursor="true">MIKQCGLTVLLMLASLSVGKQAQAQYGIGGYGGYNFWDAGRLYSVLADNVPYYAAFPPVYYSVPVARTYGYSPFAYPPGTMTPEIEMCGAAAEEIVNPYVVPTSTSTSEEKPASDDRVTQTQKSVQPLLVVNPYIESQLARTASTSGPGL</sequence>
<dbReference type="OrthoDB" id="267431at2"/>
<comment type="caution">
    <text evidence="3">The sequence shown here is derived from an EMBL/GenBank/DDBJ whole genome shotgun (WGS) entry which is preliminary data.</text>
</comment>
<dbReference type="RefSeq" id="WP_146450512.1">
    <property type="nucleotide sequence ID" value="NZ_SJPS01000003.1"/>
</dbReference>
<feature type="compositionally biased region" description="Basic and acidic residues" evidence="1">
    <location>
        <begin position="108"/>
        <end position="118"/>
    </location>
</feature>
<dbReference type="EMBL" id="SJPS01000003">
    <property type="protein sequence ID" value="TWU27287.1"/>
    <property type="molecule type" value="Genomic_DNA"/>
</dbReference>
<evidence type="ECO:0000313" key="3">
    <source>
        <dbReference type="EMBL" id="TWU27287.1"/>
    </source>
</evidence>
<gene>
    <name evidence="3" type="ORF">Pla144_20590</name>
</gene>
<keyword evidence="2" id="KW-0732">Signal</keyword>
<evidence type="ECO:0000256" key="1">
    <source>
        <dbReference type="SAM" id="MobiDB-lite"/>
    </source>
</evidence>
<name>A0A5C6CUW1_9BACT</name>
<evidence type="ECO:0000256" key="2">
    <source>
        <dbReference type="SAM" id="SignalP"/>
    </source>
</evidence>